<dbReference type="RefSeq" id="WP_307042468.1">
    <property type="nucleotide sequence ID" value="NZ_JAUSYA010000001.1"/>
</dbReference>
<proteinExistence type="predicted"/>
<keyword evidence="1" id="KW-1133">Transmembrane helix</keyword>
<sequence length="110" mass="11372">MTPPPVKAANLGVLFLIELGALAAVSYRGFSTAHPWLLGLAAPATLIALWALCGSPRARFKTRGWGRAGFELAWFGSGVVALWAAGAHGLALGFALVCAASKALALKWGQ</sequence>
<dbReference type="Proteomes" id="UP001243364">
    <property type="component" value="Unassembled WGS sequence"/>
</dbReference>
<keyword evidence="1" id="KW-0472">Membrane</keyword>
<accession>A0ABU0PYR5</accession>
<keyword evidence="3" id="KW-1185">Reference proteome</keyword>
<gene>
    <name evidence="2" type="ORF">QFZ56_002505</name>
</gene>
<dbReference type="InterPro" id="IPR021214">
    <property type="entry name" value="DUF2568"/>
</dbReference>
<name>A0ABU0PYR5_STRAH</name>
<dbReference type="Pfam" id="PF10823">
    <property type="entry name" value="DUF2568"/>
    <property type="match status" value="1"/>
</dbReference>
<keyword evidence="1" id="KW-0812">Transmembrane</keyword>
<evidence type="ECO:0000313" key="2">
    <source>
        <dbReference type="EMBL" id="MDQ0683542.1"/>
    </source>
</evidence>
<feature type="transmembrane region" description="Helical" evidence="1">
    <location>
        <begin position="36"/>
        <end position="53"/>
    </location>
</feature>
<organism evidence="2 3">
    <name type="scientific">Streptomyces achromogenes</name>
    <dbReference type="NCBI Taxonomy" id="67255"/>
    <lineage>
        <taxon>Bacteria</taxon>
        <taxon>Bacillati</taxon>
        <taxon>Actinomycetota</taxon>
        <taxon>Actinomycetes</taxon>
        <taxon>Kitasatosporales</taxon>
        <taxon>Streptomycetaceae</taxon>
        <taxon>Streptomyces</taxon>
    </lineage>
</organism>
<protein>
    <recommendedName>
        <fullName evidence="4">DUF2568 domain-containing protein</fullName>
    </recommendedName>
</protein>
<reference evidence="2 3" key="1">
    <citation type="submission" date="2023-07" db="EMBL/GenBank/DDBJ databases">
        <title>Comparative genomics of wheat-associated soil bacteria to identify genetic determinants of phenazine resistance.</title>
        <authorList>
            <person name="Mouncey N."/>
        </authorList>
    </citation>
    <scope>NUCLEOTIDE SEQUENCE [LARGE SCALE GENOMIC DNA]</scope>
    <source>
        <strain evidence="2 3">W4I19-2</strain>
    </source>
</reference>
<evidence type="ECO:0000313" key="3">
    <source>
        <dbReference type="Proteomes" id="UP001243364"/>
    </source>
</evidence>
<evidence type="ECO:0000256" key="1">
    <source>
        <dbReference type="SAM" id="Phobius"/>
    </source>
</evidence>
<evidence type="ECO:0008006" key="4">
    <source>
        <dbReference type="Google" id="ProtNLM"/>
    </source>
</evidence>
<comment type="caution">
    <text evidence="2">The sequence shown here is derived from an EMBL/GenBank/DDBJ whole genome shotgun (WGS) entry which is preliminary data.</text>
</comment>
<dbReference type="EMBL" id="JAUSYA010000001">
    <property type="protein sequence ID" value="MDQ0683542.1"/>
    <property type="molecule type" value="Genomic_DNA"/>
</dbReference>
<feature type="transmembrane region" description="Helical" evidence="1">
    <location>
        <begin position="12"/>
        <end position="30"/>
    </location>
</feature>